<evidence type="ECO:0000313" key="3">
    <source>
        <dbReference type="Proteomes" id="UP000014028"/>
    </source>
</evidence>
<name>A0A9W5RBV8_BACCE</name>
<comment type="caution">
    <text evidence="2">The sequence shown here is derived from an EMBL/GenBank/DDBJ whole genome shotgun (WGS) entry which is preliminary data.</text>
</comment>
<accession>A0A9W5RBV8</accession>
<feature type="domain" description="Endospore appendages core" evidence="1">
    <location>
        <begin position="7"/>
        <end position="115"/>
    </location>
</feature>
<protein>
    <recommendedName>
        <fullName evidence="1">Endospore appendages core domain-containing protein</fullName>
    </recommendedName>
</protein>
<dbReference type="InterPro" id="IPR025055">
    <property type="entry name" value="Ena_core"/>
</dbReference>
<dbReference type="Pfam" id="PF13157">
    <property type="entry name" value="Enas"/>
    <property type="match status" value="1"/>
</dbReference>
<proteinExistence type="predicted"/>
<gene>
    <name evidence="2" type="ORF">IKC_04171</name>
</gene>
<dbReference type="AlphaFoldDB" id="A0A9W5RBV8"/>
<reference evidence="2 3" key="1">
    <citation type="submission" date="2012-12" db="EMBL/GenBank/DDBJ databases">
        <title>The Genome Sequence of Bacillus cereus VD184.</title>
        <authorList>
            <consortium name="The Broad Institute Genome Sequencing Platform"/>
            <consortium name="The Broad Institute Genome Sequencing Center for Infectious Disease"/>
            <person name="Feldgarden M."/>
            <person name="Van der Auwera G.A."/>
            <person name="Mahillon J."/>
            <person name="Duprez V."/>
            <person name="Timmery S."/>
            <person name="Mattelet C."/>
            <person name="Dierick K."/>
            <person name="Sun M."/>
            <person name="Yu Z."/>
            <person name="Zhu L."/>
            <person name="Hu X."/>
            <person name="Shank E.B."/>
            <person name="Swiecicka I."/>
            <person name="Hansen B.M."/>
            <person name="Andrup L."/>
            <person name="Walker B."/>
            <person name="Young S.K."/>
            <person name="Zeng Q."/>
            <person name="Gargeya S."/>
            <person name="Fitzgerald M."/>
            <person name="Haas B."/>
            <person name="Abouelleil A."/>
            <person name="Alvarado L."/>
            <person name="Arachchi H.M."/>
            <person name="Berlin A.M."/>
            <person name="Chapman S.B."/>
            <person name="Dewar J."/>
            <person name="Goldberg J."/>
            <person name="Griggs A."/>
            <person name="Gujja S."/>
            <person name="Hansen M."/>
            <person name="Howarth C."/>
            <person name="Imamovic A."/>
            <person name="Larimer J."/>
            <person name="McCowan C."/>
            <person name="Murphy C."/>
            <person name="Neiman D."/>
            <person name="Pearson M."/>
            <person name="Priest M."/>
            <person name="Roberts A."/>
            <person name="Saif S."/>
            <person name="Shea T."/>
            <person name="Sisk P."/>
            <person name="Sykes S."/>
            <person name="Wortman J."/>
            <person name="Nusbaum C."/>
            <person name="Birren B."/>
        </authorList>
    </citation>
    <scope>NUCLEOTIDE SEQUENCE [LARGE SCALE GENOMIC DNA]</scope>
    <source>
        <strain evidence="2 3">VD184</strain>
    </source>
</reference>
<evidence type="ECO:0000313" key="2">
    <source>
        <dbReference type="EMBL" id="EOQ19697.1"/>
    </source>
</evidence>
<sequence>MLAQIGNCCTEQLCCVNDAVCCTIILDDTGGTALPIWDDATTFVINGTIMVENNGTVGVGPTAALTVNGTAVGGFVVAPGECRSITMNDINSIAIVGAGTGTSSVKISFSINYKF</sequence>
<organism evidence="2 3">
    <name type="scientific">Bacillus cereus VD184</name>
    <dbReference type="NCBI Taxonomy" id="1053242"/>
    <lineage>
        <taxon>Bacteria</taxon>
        <taxon>Bacillati</taxon>
        <taxon>Bacillota</taxon>
        <taxon>Bacilli</taxon>
        <taxon>Bacillales</taxon>
        <taxon>Bacillaceae</taxon>
        <taxon>Bacillus</taxon>
        <taxon>Bacillus cereus group</taxon>
    </lineage>
</organism>
<dbReference type="Proteomes" id="UP000014028">
    <property type="component" value="Unassembled WGS sequence"/>
</dbReference>
<evidence type="ECO:0000259" key="1">
    <source>
        <dbReference type="Pfam" id="PF13157"/>
    </source>
</evidence>
<dbReference type="EMBL" id="AHFK01000018">
    <property type="protein sequence ID" value="EOQ19697.1"/>
    <property type="molecule type" value="Genomic_DNA"/>
</dbReference>